<evidence type="ECO:0000256" key="9">
    <source>
        <dbReference type="ARBA" id="ARBA00022833"/>
    </source>
</evidence>
<keyword evidence="11 12" id="KW-0694">RNA-binding</keyword>
<evidence type="ECO:0000313" key="15">
    <source>
        <dbReference type="EMBL" id="RHW50279.1"/>
    </source>
</evidence>
<feature type="domain" description="Metallo-beta-lactamase" evidence="13">
    <location>
        <begin position="26"/>
        <end position="222"/>
    </location>
</feature>
<dbReference type="SMART" id="SM00849">
    <property type="entry name" value="Lactamase_B"/>
    <property type="match status" value="1"/>
</dbReference>
<protein>
    <recommendedName>
        <fullName evidence="12">Ribonuclease J</fullName>
        <shortName evidence="12">RNase J</shortName>
        <ecNumber evidence="12">3.1.-.-</ecNumber>
    </recommendedName>
</protein>
<evidence type="ECO:0000313" key="16">
    <source>
        <dbReference type="Proteomes" id="UP000284109"/>
    </source>
</evidence>
<comment type="caution">
    <text evidence="15">The sequence shown here is derived from an EMBL/GenBank/DDBJ whole genome shotgun (WGS) entry which is preliminary data.</text>
</comment>
<name>A0A347SUC0_9LACO</name>
<evidence type="ECO:0000256" key="11">
    <source>
        <dbReference type="ARBA" id="ARBA00022884"/>
    </source>
</evidence>
<sequence>MNFNLRKVNLLANLNIVPLGGLRENGKNMYAVEYGEEIVILDCGLQYPENELFGIDVVIPDLTYIEENIDKIVGIFLTHGHADAIGAVPYLVGDHDIPVFGSKLTIELTKINVGNDKHSRHFRNFQIIDAQTAIDFENISVSFFKTTHSIPDSLGIVIKTPVGQVVYTGDFKFDQSAIAMYKTDYQRLADIGKNKVVALLSDSANAESPYPAADERDIYTYIWETFEYQQGRIVVASVASNILRMQQIFDAAQKLNRKVVLTGQDASKIVRTVIKLGYLNVDDDLLVSAREAEKMPKDKILIIETGRMGEPIKILQKMATSRHHFYHIEPGDFVFIATTPSHAMETNVAKTRDLIFRAGAEIKSLSDSGLYTSGHASKSDLQLMINLLHPQNVIPVQGEYRLLNAHSKIAAETGLDKNNIFLLQNGDVLSYEQNKFHLAPAVTAGDTMIDGIGIGDIGTIVLRDRKLLSDDGVFVAVVTIDRKKKKIVAPPKVTARGFVYLRENRQLLTESSEVVVKAVQNNLDNKEFDWTHLKQDIREDLNHFLWNKTKRHPMILPVVMEVNQNRHRNSHK</sequence>
<keyword evidence="6" id="KW-0479">Metal-binding</keyword>
<keyword evidence="16" id="KW-1185">Reference proteome</keyword>
<dbReference type="InterPro" id="IPR011108">
    <property type="entry name" value="RMMBL"/>
</dbReference>
<dbReference type="InterPro" id="IPR036866">
    <property type="entry name" value="RibonucZ/Hydroxyglut_hydro"/>
</dbReference>
<proteinExistence type="inferred from homology"/>
<dbReference type="KEGG" id="lbm:DS830_03645"/>
<dbReference type="Proteomes" id="UP000284109">
    <property type="component" value="Unassembled WGS sequence"/>
</dbReference>
<evidence type="ECO:0000256" key="8">
    <source>
        <dbReference type="ARBA" id="ARBA00022801"/>
    </source>
</evidence>
<comment type="cofactor">
    <cofactor evidence="1">
        <name>Zn(2+)</name>
        <dbReference type="ChEBI" id="CHEBI:29105"/>
    </cofactor>
</comment>
<evidence type="ECO:0000256" key="2">
    <source>
        <dbReference type="ARBA" id="ARBA00004496"/>
    </source>
</evidence>
<comment type="function">
    <text evidence="12">An RNase that has 5'-3' exonuclease and possibly endonuclease activity. Involved in maturation of rRNA and in some organisms also mRNA maturation and/or decay.</text>
</comment>
<dbReference type="InterPro" id="IPR041636">
    <property type="entry name" value="RNase_J_C"/>
</dbReference>
<dbReference type="PANTHER" id="PTHR43694">
    <property type="entry name" value="RIBONUCLEASE J"/>
    <property type="match status" value="1"/>
</dbReference>
<keyword evidence="3 12" id="KW-0963">Cytoplasm</keyword>
<dbReference type="Pfam" id="PF00753">
    <property type="entry name" value="Lactamase_B"/>
    <property type="match status" value="1"/>
</dbReference>
<dbReference type="GO" id="GO:0005737">
    <property type="term" value="C:cytoplasm"/>
    <property type="evidence" value="ECO:0007669"/>
    <property type="project" value="UniProtKB-SubCell"/>
</dbReference>
<dbReference type="HAMAP" id="MF_01491">
    <property type="entry name" value="RNase_J_bact"/>
    <property type="match status" value="1"/>
</dbReference>
<dbReference type="GO" id="GO:0003723">
    <property type="term" value="F:RNA binding"/>
    <property type="evidence" value="ECO:0007669"/>
    <property type="project" value="UniProtKB-UniRule"/>
</dbReference>
<dbReference type="CDD" id="cd07714">
    <property type="entry name" value="RNaseJ_MBL-fold"/>
    <property type="match status" value="1"/>
</dbReference>
<dbReference type="NCBIfam" id="TIGR00649">
    <property type="entry name" value="MG423"/>
    <property type="match status" value="1"/>
</dbReference>
<keyword evidence="10 12" id="KW-0269">Exonuclease</keyword>
<evidence type="ECO:0000256" key="4">
    <source>
        <dbReference type="ARBA" id="ARBA00022552"/>
    </source>
</evidence>
<dbReference type="InterPro" id="IPR042173">
    <property type="entry name" value="RNase_J_2"/>
</dbReference>
<dbReference type="Pfam" id="PF07521">
    <property type="entry name" value="RMMBL"/>
    <property type="match status" value="1"/>
</dbReference>
<evidence type="ECO:0000256" key="12">
    <source>
        <dbReference type="HAMAP-Rule" id="MF_01491"/>
    </source>
</evidence>
<keyword evidence="5 12" id="KW-0540">Nuclease</keyword>
<dbReference type="InterPro" id="IPR004613">
    <property type="entry name" value="RNase_J"/>
</dbReference>
<keyword evidence="7 12" id="KW-0255">Endonuclease</keyword>
<keyword evidence="8 12" id="KW-0378">Hydrolase</keyword>
<evidence type="ECO:0000256" key="6">
    <source>
        <dbReference type="ARBA" id="ARBA00022723"/>
    </source>
</evidence>
<evidence type="ECO:0000259" key="13">
    <source>
        <dbReference type="SMART" id="SM00849"/>
    </source>
</evidence>
<dbReference type="Gene3D" id="3.40.50.10710">
    <property type="entry name" value="Metallo-hydrolase/oxidoreductase"/>
    <property type="match status" value="1"/>
</dbReference>
<gene>
    <name evidence="12" type="primary">rnj</name>
    <name evidence="15" type="ORF">DS831_07160</name>
    <name evidence="14" type="ORF">DS832_05370</name>
</gene>
<comment type="subunit">
    <text evidence="12">Homodimer, may be a subunit of the RNA degradosome.</text>
</comment>
<comment type="similarity">
    <text evidence="12">Belongs to the metallo-beta-lactamase superfamily. RNA-metabolizing metallo-beta-lactamase-like family. Bacterial RNase J subfamily.</text>
</comment>
<dbReference type="AlphaFoldDB" id="A0A347SUC0"/>
<dbReference type="EMBL" id="QOCS01000009">
    <property type="protein sequence ID" value="RHW46986.1"/>
    <property type="molecule type" value="Genomic_DNA"/>
</dbReference>
<dbReference type="Gene3D" id="3.60.15.10">
    <property type="entry name" value="Ribonuclease Z/Hydroxyacylglutathione hydrolase-like"/>
    <property type="match status" value="1"/>
</dbReference>
<dbReference type="Proteomes" id="UP000284822">
    <property type="component" value="Unassembled WGS sequence"/>
</dbReference>
<dbReference type="EMBL" id="QOCR01000004">
    <property type="protein sequence ID" value="RHW50279.1"/>
    <property type="molecule type" value="Genomic_DNA"/>
</dbReference>
<organism evidence="15 16">
    <name type="scientific">Bombilactobacillus bombi</name>
    <dbReference type="NCBI Taxonomy" id="1303590"/>
    <lineage>
        <taxon>Bacteria</taxon>
        <taxon>Bacillati</taxon>
        <taxon>Bacillota</taxon>
        <taxon>Bacilli</taxon>
        <taxon>Lactobacillales</taxon>
        <taxon>Lactobacillaceae</taxon>
        <taxon>Bombilactobacillus</taxon>
    </lineage>
</organism>
<dbReference type="Pfam" id="PF22505">
    <property type="entry name" value="RNase_J_b_CASP"/>
    <property type="match status" value="1"/>
</dbReference>
<dbReference type="GO" id="GO:0004534">
    <property type="term" value="F:5'-3' RNA exonuclease activity"/>
    <property type="evidence" value="ECO:0007669"/>
    <property type="project" value="UniProtKB-UniRule"/>
</dbReference>
<comment type="caution">
    <text evidence="12">Lacks conserved residue(s) required for the propagation of feature annotation.</text>
</comment>
<dbReference type="OrthoDB" id="9758375at2"/>
<evidence type="ECO:0000256" key="5">
    <source>
        <dbReference type="ARBA" id="ARBA00022722"/>
    </source>
</evidence>
<keyword evidence="9" id="KW-0862">Zinc</keyword>
<evidence type="ECO:0000256" key="10">
    <source>
        <dbReference type="ARBA" id="ARBA00022839"/>
    </source>
</evidence>
<evidence type="ECO:0000256" key="1">
    <source>
        <dbReference type="ARBA" id="ARBA00001947"/>
    </source>
</evidence>
<dbReference type="Gene3D" id="3.10.20.580">
    <property type="match status" value="1"/>
</dbReference>
<evidence type="ECO:0000256" key="3">
    <source>
        <dbReference type="ARBA" id="ARBA00022490"/>
    </source>
</evidence>
<dbReference type="PANTHER" id="PTHR43694:SF4">
    <property type="entry name" value="RIBONUCLEASE J 2"/>
    <property type="match status" value="1"/>
</dbReference>
<evidence type="ECO:0000313" key="17">
    <source>
        <dbReference type="Proteomes" id="UP000284822"/>
    </source>
</evidence>
<keyword evidence="4 12" id="KW-0698">rRNA processing</keyword>
<comment type="subcellular location">
    <subcellularLocation>
        <location evidence="2 12">Cytoplasm</location>
    </subcellularLocation>
</comment>
<dbReference type="InterPro" id="IPR030854">
    <property type="entry name" value="RNase_J_bac"/>
</dbReference>
<accession>A0A347SUC0</accession>
<evidence type="ECO:0000256" key="7">
    <source>
        <dbReference type="ARBA" id="ARBA00022759"/>
    </source>
</evidence>
<dbReference type="EC" id="3.1.-.-" evidence="12"/>
<dbReference type="GO" id="GO:0004521">
    <property type="term" value="F:RNA endonuclease activity"/>
    <property type="evidence" value="ECO:0007669"/>
    <property type="project" value="UniProtKB-UniRule"/>
</dbReference>
<dbReference type="InterPro" id="IPR001279">
    <property type="entry name" value="Metallo-B-lactamas"/>
</dbReference>
<evidence type="ECO:0000313" key="14">
    <source>
        <dbReference type="EMBL" id="RHW46986.1"/>
    </source>
</evidence>
<dbReference type="GO" id="GO:0008270">
    <property type="term" value="F:zinc ion binding"/>
    <property type="evidence" value="ECO:0007669"/>
    <property type="project" value="InterPro"/>
</dbReference>
<dbReference type="SUPFAM" id="SSF56281">
    <property type="entry name" value="Metallo-hydrolase/oxidoreductase"/>
    <property type="match status" value="1"/>
</dbReference>
<dbReference type="InterPro" id="IPR055132">
    <property type="entry name" value="RNase_J_b_CASP"/>
</dbReference>
<reference evidence="16 17" key="1">
    <citation type="submission" date="2018-07" db="EMBL/GenBank/DDBJ databases">
        <title>Genome sequences of six Lactobacillus spp. isolated from bumble bee guts.</title>
        <authorList>
            <person name="Motta E.V.S."/>
            <person name="Moran N.A."/>
        </authorList>
    </citation>
    <scope>NUCLEOTIDE SEQUENCE [LARGE SCALE GENOMIC DNA]</scope>
    <source>
        <strain evidence="15 16">BI-1.1</strain>
        <strain evidence="14 17">LV-8.1</strain>
    </source>
</reference>
<dbReference type="Pfam" id="PF17770">
    <property type="entry name" value="RNase_J_C"/>
    <property type="match status" value="1"/>
</dbReference>
<dbReference type="FunFam" id="3.10.20.580:FF:000001">
    <property type="entry name" value="Ribonuclease J"/>
    <property type="match status" value="1"/>
</dbReference>
<dbReference type="GO" id="GO:0006364">
    <property type="term" value="P:rRNA processing"/>
    <property type="evidence" value="ECO:0007669"/>
    <property type="project" value="UniProtKB-UniRule"/>
</dbReference>